<dbReference type="AlphaFoldDB" id="A0AAQ3WHR4"/>
<accession>A0AAQ3WHR4</accession>
<gene>
    <name evidence="1" type="ORF">U9M48_012134</name>
</gene>
<dbReference type="Proteomes" id="UP001341281">
    <property type="component" value="Chromosome 03"/>
</dbReference>
<keyword evidence="2" id="KW-1185">Reference proteome</keyword>
<organism evidence="1 2">
    <name type="scientific">Paspalum notatum var. saurae</name>
    <dbReference type="NCBI Taxonomy" id="547442"/>
    <lineage>
        <taxon>Eukaryota</taxon>
        <taxon>Viridiplantae</taxon>
        <taxon>Streptophyta</taxon>
        <taxon>Embryophyta</taxon>
        <taxon>Tracheophyta</taxon>
        <taxon>Spermatophyta</taxon>
        <taxon>Magnoliopsida</taxon>
        <taxon>Liliopsida</taxon>
        <taxon>Poales</taxon>
        <taxon>Poaceae</taxon>
        <taxon>PACMAD clade</taxon>
        <taxon>Panicoideae</taxon>
        <taxon>Andropogonodae</taxon>
        <taxon>Paspaleae</taxon>
        <taxon>Paspalinae</taxon>
        <taxon>Paspalum</taxon>
    </lineage>
</organism>
<evidence type="ECO:0000313" key="1">
    <source>
        <dbReference type="EMBL" id="WVZ62376.1"/>
    </source>
</evidence>
<proteinExistence type="predicted"/>
<protein>
    <submittedName>
        <fullName evidence="1">Uncharacterized protein</fullName>
    </submittedName>
</protein>
<reference evidence="1 2" key="1">
    <citation type="submission" date="2024-02" db="EMBL/GenBank/DDBJ databases">
        <title>High-quality chromosome-scale genome assembly of Pensacola bahiagrass (Paspalum notatum Flugge var. saurae).</title>
        <authorList>
            <person name="Vega J.M."/>
            <person name="Podio M."/>
            <person name="Orjuela J."/>
            <person name="Siena L.A."/>
            <person name="Pessino S.C."/>
            <person name="Combes M.C."/>
            <person name="Mariac C."/>
            <person name="Albertini E."/>
            <person name="Pupilli F."/>
            <person name="Ortiz J.P.A."/>
            <person name="Leblanc O."/>
        </authorList>
    </citation>
    <scope>NUCLEOTIDE SEQUENCE [LARGE SCALE GENOMIC DNA]</scope>
    <source>
        <strain evidence="1">R1</strain>
        <tissue evidence="1">Leaf</tissue>
    </source>
</reference>
<evidence type="ECO:0000313" key="2">
    <source>
        <dbReference type="Proteomes" id="UP001341281"/>
    </source>
</evidence>
<name>A0AAQ3WHR4_PASNO</name>
<sequence length="92" mass="10335">MQPMSGHGGNREDCQPHGDEAATSFVMPWMVSFRDEVPRVTQLSFHSTLGPAKSQPNIHITKEVWERIRPYAVSIPIPLQSELSKLMCTTIT</sequence>
<dbReference type="EMBL" id="CP144747">
    <property type="protein sequence ID" value="WVZ62376.1"/>
    <property type="molecule type" value="Genomic_DNA"/>
</dbReference>